<dbReference type="InterPro" id="IPR021428">
    <property type="entry name" value="DUF3078"/>
</dbReference>
<proteinExistence type="predicted"/>
<evidence type="ECO:0000313" key="2">
    <source>
        <dbReference type="EMBL" id="TSJ43477.1"/>
    </source>
</evidence>
<dbReference type="AlphaFoldDB" id="A0A556MUA7"/>
<keyword evidence="1" id="KW-0732">Signal</keyword>
<dbReference type="Pfam" id="PF11276">
    <property type="entry name" value="DUF3078"/>
    <property type="match status" value="1"/>
</dbReference>
<accession>A0A556MUA7</accession>
<dbReference type="RefSeq" id="WP_144247043.1">
    <property type="nucleotide sequence ID" value="NZ_VLPK01000001.1"/>
</dbReference>
<comment type="caution">
    <text evidence="2">The sequence shown here is derived from an EMBL/GenBank/DDBJ whole genome shotgun (WGS) entry which is preliminary data.</text>
</comment>
<feature type="chain" id="PRO_5022014120" evidence="1">
    <location>
        <begin position="25"/>
        <end position="345"/>
    </location>
</feature>
<reference evidence="2 3" key="1">
    <citation type="submission" date="2019-07" db="EMBL/GenBank/DDBJ databases">
        <authorList>
            <person name="Huq M.A."/>
        </authorList>
    </citation>
    <scope>NUCLEOTIDE SEQUENCE [LARGE SCALE GENOMIC DNA]</scope>
    <source>
        <strain evidence="2 3">MAH-19</strain>
    </source>
</reference>
<dbReference type="Proteomes" id="UP000318733">
    <property type="component" value="Unassembled WGS sequence"/>
</dbReference>
<keyword evidence="3" id="KW-1185">Reference proteome</keyword>
<sequence length="345" mass="39413">MSRNVPGYLLLVLLMTAMSAAAQKADSLKKDSVKIDTAILNRYHIEPKKNSLPVRTRVIQIDRENIPVNLLDYKMNYWRKWITLSINFNQSAFSNNFAAGGANAIAVNGFFEYKSEYHKGSFDYVPDLVFRYAKSKNKGQGPRKTDDYLFFDNKVATQLSKSWFFFGSLTFQSQFDKGYNYDAPDYLSGLKPALISRFLAPGYLTESLGFEYKPNNWYDLRIGTGTARQTFMIDTTVYHNNGGNNNNVPIHKTFHNDLAFQLVTTVIKPLDKKNKININVRYQLFVPYQENIKFTSHRIDGTLTAQVTRLFGVSFNSTFIYDKSQKPGPQGSEGLGMGINYRFPN</sequence>
<evidence type="ECO:0000313" key="3">
    <source>
        <dbReference type="Proteomes" id="UP000318733"/>
    </source>
</evidence>
<dbReference type="EMBL" id="VLPK01000001">
    <property type="protein sequence ID" value="TSJ43477.1"/>
    <property type="molecule type" value="Genomic_DNA"/>
</dbReference>
<dbReference type="OrthoDB" id="1495718at2"/>
<evidence type="ECO:0000256" key="1">
    <source>
        <dbReference type="SAM" id="SignalP"/>
    </source>
</evidence>
<organism evidence="2 3">
    <name type="scientific">Mucilaginibacter corticis</name>
    <dbReference type="NCBI Taxonomy" id="2597670"/>
    <lineage>
        <taxon>Bacteria</taxon>
        <taxon>Pseudomonadati</taxon>
        <taxon>Bacteroidota</taxon>
        <taxon>Sphingobacteriia</taxon>
        <taxon>Sphingobacteriales</taxon>
        <taxon>Sphingobacteriaceae</taxon>
        <taxon>Mucilaginibacter</taxon>
    </lineage>
</organism>
<protein>
    <submittedName>
        <fullName evidence="2">DUF3078 domain-containing protein</fullName>
    </submittedName>
</protein>
<gene>
    <name evidence="2" type="ORF">FO440_04615</name>
</gene>
<feature type="signal peptide" evidence="1">
    <location>
        <begin position="1"/>
        <end position="24"/>
    </location>
</feature>
<name>A0A556MUA7_9SPHI</name>